<feature type="domain" description="N-acetyltransferase" evidence="1">
    <location>
        <begin position="6"/>
        <end position="165"/>
    </location>
</feature>
<dbReference type="InterPro" id="IPR016181">
    <property type="entry name" value="Acyl_CoA_acyltransferase"/>
</dbReference>
<organism evidence="3 4">
    <name type="scientific">Butyricimonas virosa</name>
    <dbReference type="NCBI Taxonomy" id="544645"/>
    <lineage>
        <taxon>Bacteria</taxon>
        <taxon>Pseudomonadati</taxon>
        <taxon>Bacteroidota</taxon>
        <taxon>Bacteroidia</taxon>
        <taxon>Bacteroidales</taxon>
        <taxon>Odoribacteraceae</taxon>
        <taxon>Butyricimonas</taxon>
    </lineage>
</organism>
<dbReference type="GeneID" id="86891480"/>
<evidence type="ECO:0000313" key="3">
    <source>
        <dbReference type="EMBL" id="RHM40867.1"/>
    </source>
</evidence>
<evidence type="ECO:0000313" key="5">
    <source>
        <dbReference type="Proteomes" id="UP000654720"/>
    </source>
</evidence>
<evidence type="ECO:0000259" key="1">
    <source>
        <dbReference type="PROSITE" id="PS51186"/>
    </source>
</evidence>
<dbReference type="AlphaFoldDB" id="A0A415QEK4"/>
<gene>
    <name evidence="3" type="ORF">DWZ68_15245</name>
    <name evidence="2" type="ORF">I6J59_19320</name>
</gene>
<dbReference type="Proteomes" id="UP000286038">
    <property type="component" value="Unassembled WGS sequence"/>
</dbReference>
<dbReference type="RefSeq" id="WP_027201709.1">
    <property type="nucleotide sequence ID" value="NZ_CABJDM010000026.1"/>
</dbReference>
<evidence type="ECO:0000313" key="2">
    <source>
        <dbReference type="EMBL" id="QRO49986.1"/>
    </source>
</evidence>
<dbReference type="Pfam" id="PF00583">
    <property type="entry name" value="Acetyltransf_1"/>
    <property type="match status" value="1"/>
</dbReference>
<keyword evidence="3" id="KW-0808">Transferase</keyword>
<accession>A0A415QEK4</accession>
<reference evidence="3 4" key="1">
    <citation type="submission" date="2018-08" db="EMBL/GenBank/DDBJ databases">
        <title>A genome reference for cultivated species of the human gut microbiota.</title>
        <authorList>
            <person name="Zou Y."/>
            <person name="Xue W."/>
            <person name="Luo G."/>
        </authorList>
    </citation>
    <scope>NUCLEOTIDE SEQUENCE [LARGE SCALE GENOMIC DNA]</scope>
    <source>
        <strain evidence="3 4">AF34-33</strain>
    </source>
</reference>
<dbReference type="Proteomes" id="UP000654720">
    <property type="component" value="Chromosome"/>
</dbReference>
<dbReference type="CDD" id="cd04301">
    <property type="entry name" value="NAT_SF"/>
    <property type="match status" value="1"/>
</dbReference>
<sequence>MFEVENVFRGVESKLQINEDVSIYIGQPREEFFYQYVCDYDSDFYEPLSVRVNLVAFAEKISRLSTMFVVVSSSHVAGIVASYFYDVESRKGFITLVHTKKEFRGKRLAYRLIDAVVHYAKMKNFLNVDLVVYRDNVAAFNLYLSSGFDLISDDGGRCTLRRVVK</sequence>
<dbReference type="GO" id="GO:0016747">
    <property type="term" value="F:acyltransferase activity, transferring groups other than amino-acyl groups"/>
    <property type="evidence" value="ECO:0007669"/>
    <property type="project" value="InterPro"/>
</dbReference>
<name>A0A415QEK4_9BACT</name>
<dbReference type="SUPFAM" id="SSF55729">
    <property type="entry name" value="Acyl-CoA N-acyltransferases (Nat)"/>
    <property type="match status" value="1"/>
</dbReference>
<keyword evidence="5" id="KW-1185">Reference proteome</keyword>
<protein>
    <submittedName>
        <fullName evidence="3">GNAT family N-acetyltransferase</fullName>
    </submittedName>
</protein>
<dbReference type="Gene3D" id="3.40.630.30">
    <property type="match status" value="1"/>
</dbReference>
<reference evidence="2 5" key="2">
    <citation type="submission" date="2021-02" db="EMBL/GenBank/DDBJ databases">
        <title>FDA dAtabase for Regulatory Grade micrObial Sequences (FDA-ARGOS): Supporting development and validation of Infectious Disease Dx tests.</title>
        <authorList>
            <person name="Carlson P."/>
            <person name="Fischbach M."/>
            <person name="Hastie J."/>
            <person name="Bilen M."/>
            <person name="Cheng A."/>
            <person name="Tallon L."/>
            <person name="Sadzewicz L."/>
            <person name="Zhao X."/>
            <person name="Boylan J."/>
            <person name="Ott S."/>
            <person name="Bowen H."/>
            <person name="Vavikolanu K."/>
            <person name="Mehta A."/>
            <person name="Aluvathingal J."/>
            <person name="Nadendla S."/>
            <person name="Yan Y."/>
            <person name="Sichtig H."/>
        </authorList>
    </citation>
    <scope>NUCLEOTIDE SEQUENCE [LARGE SCALE GENOMIC DNA]</scope>
    <source>
        <strain evidence="2 5">FDAARGOS_1229</strain>
    </source>
</reference>
<dbReference type="EMBL" id="CP069450">
    <property type="protein sequence ID" value="QRO49986.1"/>
    <property type="molecule type" value="Genomic_DNA"/>
</dbReference>
<dbReference type="PROSITE" id="PS51186">
    <property type="entry name" value="GNAT"/>
    <property type="match status" value="1"/>
</dbReference>
<proteinExistence type="predicted"/>
<dbReference type="EMBL" id="QRPV01000026">
    <property type="protein sequence ID" value="RHM40867.1"/>
    <property type="molecule type" value="Genomic_DNA"/>
</dbReference>
<evidence type="ECO:0000313" key="4">
    <source>
        <dbReference type="Proteomes" id="UP000286038"/>
    </source>
</evidence>
<dbReference type="InterPro" id="IPR000182">
    <property type="entry name" value="GNAT_dom"/>
</dbReference>